<proteinExistence type="predicted"/>
<dbReference type="GO" id="GO:0016853">
    <property type="term" value="F:isomerase activity"/>
    <property type="evidence" value="ECO:0007669"/>
    <property type="project" value="UniProtKB-KW"/>
</dbReference>
<evidence type="ECO:0000256" key="1">
    <source>
        <dbReference type="SAM" id="MobiDB-lite"/>
    </source>
</evidence>
<dbReference type="PROSITE" id="PS51464">
    <property type="entry name" value="SIS"/>
    <property type="match status" value="1"/>
</dbReference>
<dbReference type="AlphaFoldDB" id="A0A6L9S5T9"/>
<sequence>MTSESATRAEVTRLGEAYADRLRGLFDAVLESNGDAIADAAGVLADRVAADRLIHVYGPGGHSNLAAQEIFYRPGSLMHVSAILDEGTLLSSGALRSTATERTPGYGADVVAAAGLVDGDVLVLVNAFGINSAVIDAAREARNRGVTTVGVSSRAAAIEAPADHPARHPDRLNLHDVVDLHIDSHVPTGDTVIELGPAGPWTGGVSTSANAFCLQWLIMTTIAVLTERGHQAPVWRSRNAAGGDEANARGIERLQGRVTHL</sequence>
<dbReference type="NCBIfam" id="NF002805">
    <property type="entry name" value="PRK02947.1"/>
    <property type="match status" value="1"/>
</dbReference>
<dbReference type="Gene3D" id="3.40.50.10490">
    <property type="entry name" value="Glucose-6-phosphate isomerase like protein, domain 1"/>
    <property type="match status" value="1"/>
</dbReference>
<dbReference type="GO" id="GO:1901135">
    <property type="term" value="P:carbohydrate derivative metabolic process"/>
    <property type="evidence" value="ECO:0007669"/>
    <property type="project" value="InterPro"/>
</dbReference>
<dbReference type="EMBL" id="JAAGOA010000005">
    <property type="protein sequence ID" value="NEE00417.1"/>
    <property type="molecule type" value="Genomic_DNA"/>
</dbReference>
<dbReference type="Proteomes" id="UP000475214">
    <property type="component" value="Unassembled WGS sequence"/>
</dbReference>
<dbReference type="InterPro" id="IPR046348">
    <property type="entry name" value="SIS_dom_sf"/>
</dbReference>
<evidence type="ECO:0000313" key="3">
    <source>
        <dbReference type="EMBL" id="NEE00417.1"/>
    </source>
</evidence>
<feature type="domain" description="SIS" evidence="2">
    <location>
        <begin position="44"/>
        <end position="228"/>
    </location>
</feature>
<protein>
    <submittedName>
        <fullName evidence="3">Sugar isomerase domain-containing protein</fullName>
    </submittedName>
</protein>
<feature type="compositionally biased region" description="Basic and acidic residues" evidence="1">
    <location>
        <begin position="246"/>
        <end position="255"/>
    </location>
</feature>
<dbReference type="GO" id="GO:0097367">
    <property type="term" value="F:carbohydrate derivative binding"/>
    <property type="evidence" value="ECO:0007669"/>
    <property type="project" value="InterPro"/>
</dbReference>
<comment type="caution">
    <text evidence="3">The sequence shown here is derived from an EMBL/GenBank/DDBJ whole genome shotgun (WGS) entry which is preliminary data.</text>
</comment>
<keyword evidence="3" id="KW-0413">Isomerase</keyword>
<organism evidence="3 4">
    <name type="scientific">Phytoactinopolyspora halotolerans</name>
    <dbReference type="NCBI Taxonomy" id="1981512"/>
    <lineage>
        <taxon>Bacteria</taxon>
        <taxon>Bacillati</taxon>
        <taxon>Actinomycetota</taxon>
        <taxon>Actinomycetes</taxon>
        <taxon>Jiangellales</taxon>
        <taxon>Jiangellaceae</taxon>
        <taxon>Phytoactinopolyspora</taxon>
    </lineage>
</organism>
<dbReference type="InterPro" id="IPR001347">
    <property type="entry name" value="SIS_dom"/>
</dbReference>
<dbReference type="RefSeq" id="WP_163736059.1">
    <property type="nucleotide sequence ID" value="NZ_JAAGOA010000005.1"/>
</dbReference>
<reference evidence="3 4" key="1">
    <citation type="submission" date="2020-02" db="EMBL/GenBank/DDBJ databases">
        <authorList>
            <person name="Li X.-J."/>
            <person name="Han X.-M."/>
        </authorList>
    </citation>
    <scope>NUCLEOTIDE SEQUENCE [LARGE SCALE GENOMIC DNA]</scope>
    <source>
        <strain evidence="3 4">CCTCC AB 2017055</strain>
    </source>
</reference>
<dbReference type="Pfam" id="PF13580">
    <property type="entry name" value="SIS_2"/>
    <property type="match status" value="1"/>
</dbReference>
<keyword evidence="4" id="KW-1185">Reference proteome</keyword>
<feature type="region of interest" description="Disordered" evidence="1">
    <location>
        <begin position="237"/>
        <end position="261"/>
    </location>
</feature>
<name>A0A6L9S5T9_9ACTN</name>
<dbReference type="SUPFAM" id="SSF53697">
    <property type="entry name" value="SIS domain"/>
    <property type="match status" value="1"/>
</dbReference>
<evidence type="ECO:0000259" key="2">
    <source>
        <dbReference type="PROSITE" id="PS51464"/>
    </source>
</evidence>
<gene>
    <name evidence="3" type="ORF">G1H10_09570</name>
</gene>
<evidence type="ECO:0000313" key="4">
    <source>
        <dbReference type="Proteomes" id="UP000475214"/>
    </source>
</evidence>
<accession>A0A6L9S5T9</accession>